<dbReference type="Gene3D" id="3.30.505.10">
    <property type="entry name" value="SH2 domain"/>
    <property type="match status" value="1"/>
</dbReference>
<dbReference type="GO" id="GO:0050776">
    <property type="term" value="P:regulation of immune response"/>
    <property type="evidence" value="ECO:0007669"/>
    <property type="project" value="TreeGrafter"/>
</dbReference>
<evidence type="ECO:0000259" key="7">
    <source>
        <dbReference type="PROSITE" id="PS50001"/>
    </source>
</evidence>
<feature type="compositionally biased region" description="Acidic residues" evidence="6">
    <location>
        <begin position="111"/>
        <end position="124"/>
    </location>
</feature>
<dbReference type="InterPro" id="IPR036860">
    <property type="entry name" value="SH2_dom_sf"/>
</dbReference>
<accession>A0A8T0AJU4</accession>
<evidence type="ECO:0000256" key="4">
    <source>
        <dbReference type="ARBA" id="ARBA00023130"/>
    </source>
</evidence>
<name>A0A8T0AJU4_SILME</name>
<keyword evidence="9" id="KW-1185">Reference proteome</keyword>
<dbReference type="Proteomes" id="UP000606274">
    <property type="component" value="Unassembled WGS sequence"/>
</dbReference>
<keyword evidence="1" id="KW-0399">Innate immunity</keyword>
<evidence type="ECO:0000256" key="5">
    <source>
        <dbReference type="PROSITE-ProRule" id="PRU00191"/>
    </source>
</evidence>
<gene>
    <name evidence="8" type="ORF">HF521_010561</name>
</gene>
<organism evidence="8 9">
    <name type="scientific">Silurus meridionalis</name>
    <name type="common">Southern catfish</name>
    <name type="synonym">Silurus soldatovi meridionalis</name>
    <dbReference type="NCBI Taxonomy" id="175797"/>
    <lineage>
        <taxon>Eukaryota</taxon>
        <taxon>Metazoa</taxon>
        <taxon>Chordata</taxon>
        <taxon>Craniata</taxon>
        <taxon>Vertebrata</taxon>
        <taxon>Euteleostomi</taxon>
        <taxon>Actinopterygii</taxon>
        <taxon>Neopterygii</taxon>
        <taxon>Teleostei</taxon>
        <taxon>Ostariophysi</taxon>
        <taxon>Siluriformes</taxon>
        <taxon>Siluridae</taxon>
        <taxon>Silurus</taxon>
    </lineage>
</organism>
<dbReference type="PANTHER" id="PTHR46051">
    <property type="entry name" value="SH2 DOMAIN-CONTAINING PROTEIN"/>
    <property type="match status" value="1"/>
</dbReference>
<evidence type="ECO:0000256" key="1">
    <source>
        <dbReference type="ARBA" id="ARBA00022588"/>
    </source>
</evidence>
<reference evidence="8" key="1">
    <citation type="submission" date="2020-08" db="EMBL/GenBank/DDBJ databases">
        <title>Chromosome-level assembly of Southern catfish (Silurus meridionalis) provides insights into visual adaptation to the nocturnal and benthic lifestyles.</title>
        <authorList>
            <person name="Zhang Y."/>
            <person name="Wang D."/>
            <person name="Peng Z."/>
        </authorList>
    </citation>
    <scope>NUCLEOTIDE SEQUENCE</scope>
    <source>
        <strain evidence="8">SWU-2019-XX</strain>
        <tissue evidence="8">Muscle</tissue>
    </source>
</reference>
<evidence type="ECO:0000256" key="2">
    <source>
        <dbReference type="ARBA" id="ARBA00022859"/>
    </source>
</evidence>
<dbReference type="GO" id="GO:0009966">
    <property type="term" value="P:regulation of signal transduction"/>
    <property type="evidence" value="ECO:0007669"/>
    <property type="project" value="TreeGrafter"/>
</dbReference>
<dbReference type="InterPro" id="IPR000980">
    <property type="entry name" value="SH2"/>
</dbReference>
<dbReference type="AlphaFoldDB" id="A0A8T0AJU4"/>
<dbReference type="GO" id="GO:0002250">
    <property type="term" value="P:adaptive immune response"/>
    <property type="evidence" value="ECO:0007669"/>
    <property type="project" value="UniProtKB-KW"/>
</dbReference>
<dbReference type="PRINTS" id="PR00401">
    <property type="entry name" value="SH2DOMAIN"/>
</dbReference>
<comment type="caution">
    <text evidence="8">The sequence shown here is derived from an EMBL/GenBank/DDBJ whole genome shotgun (WGS) entry which is preliminary data.</text>
</comment>
<keyword evidence="3 5" id="KW-0727">SH2 domain</keyword>
<dbReference type="SUPFAM" id="SSF55550">
    <property type="entry name" value="SH2 domain"/>
    <property type="match status" value="1"/>
</dbReference>
<keyword evidence="4" id="KW-1064">Adaptive immunity</keyword>
<protein>
    <recommendedName>
        <fullName evidence="7">SH2 domain-containing protein</fullName>
    </recommendedName>
</protein>
<proteinExistence type="predicted"/>
<dbReference type="PROSITE" id="PS50001">
    <property type="entry name" value="SH2"/>
    <property type="match status" value="1"/>
</dbReference>
<sequence length="137" mass="15810">MANSNSIWYHGPITRDRCEEILGAKKKDGSYLIRESETISGALCLCVYKKKVVYTYRILQSHTGYYTLQASAGVKERFFKSLEDLIQHYKKRNQGLACRLRHAVKRKQVDEESVVGDDEPDYENVDPTSEYVEVLPE</sequence>
<dbReference type="SMART" id="SM00252">
    <property type="entry name" value="SH2"/>
    <property type="match status" value="1"/>
</dbReference>
<evidence type="ECO:0000313" key="8">
    <source>
        <dbReference type="EMBL" id="KAF7691594.1"/>
    </source>
</evidence>
<dbReference type="GO" id="GO:0045087">
    <property type="term" value="P:innate immune response"/>
    <property type="evidence" value="ECO:0007669"/>
    <property type="project" value="UniProtKB-KW"/>
</dbReference>
<dbReference type="EMBL" id="JABFDY010000021">
    <property type="protein sequence ID" value="KAF7691594.1"/>
    <property type="molecule type" value="Genomic_DNA"/>
</dbReference>
<dbReference type="PANTHER" id="PTHR46051:SF1">
    <property type="entry name" value="INOSITOL POLYPHOSPHATE-RELATED PHOSPHATASE DOMAIN-CONTAINING PROTEIN"/>
    <property type="match status" value="1"/>
</dbReference>
<keyword evidence="2" id="KW-0391">Immunity</keyword>
<feature type="domain" description="SH2" evidence="7">
    <location>
        <begin position="8"/>
        <end position="104"/>
    </location>
</feature>
<dbReference type="OrthoDB" id="8815311at2759"/>
<evidence type="ECO:0000256" key="3">
    <source>
        <dbReference type="ARBA" id="ARBA00022999"/>
    </source>
</evidence>
<dbReference type="Pfam" id="PF00017">
    <property type="entry name" value="SH2"/>
    <property type="match status" value="1"/>
</dbReference>
<feature type="region of interest" description="Disordered" evidence="6">
    <location>
        <begin position="110"/>
        <end position="137"/>
    </location>
</feature>
<evidence type="ECO:0000256" key="6">
    <source>
        <dbReference type="SAM" id="MobiDB-lite"/>
    </source>
</evidence>
<evidence type="ECO:0000313" key="9">
    <source>
        <dbReference type="Proteomes" id="UP000606274"/>
    </source>
</evidence>